<evidence type="ECO:0000313" key="2">
    <source>
        <dbReference type="EMBL" id="KAL3804243.1"/>
    </source>
</evidence>
<accession>A0ABD3QUZ5</accession>
<dbReference type="EMBL" id="JALLPJ020000049">
    <property type="protein sequence ID" value="KAL3804243.1"/>
    <property type="molecule type" value="Genomic_DNA"/>
</dbReference>
<proteinExistence type="predicted"/>
<sequence length="148" mass="17261">MMYLPDDKWSPRYEQQFYTLEMKTYSNINKPPSTDDTFTQESCNFLCGEPKFPAVYYSIEISCGTAKHTCLRRYSQFQSLCNKFDPTGKLGIRAKLPPKRPFHEATDEFLGMRMKGLYSFLNEVLTRQEAVGNPLVVQFLELDVFRQV</sequence>
<comment type="caution">
    <text evidence="2">The sequence shown here is derived from an EMBL/GenBank/DDBJ whole genome shotgun (WGS) entry which is preliminary data.</text>
</comment>
<dbReference type="AlphaFoldDB" id="A0ABD3QUZ5"/>
<dbReference type="CDD" id="cd06093">
    <property type="entry name" value="PX_domain"/>
    <property type="match status" value="1"/>
</dbReference>
<dbReference type="InterPro" id="IPR036871">
    <property type="entry name" value="PX_dom_sf"/>
</dbReference>
<protein>
    <recommendedName>
        <fullName evidence="1">PX domain-containing protein</fullName>
    </recommendedName>
</protein>
<evidence type="ECO:0000313" key="3">
    <source>
        <dbReference type="Proteomes" id="UP001530400"/>
    </source>
</evidence>
<keyword evidence="3" id="KW-1185">Reference proteome</keyword>
<name>A0ABD3QUZ5_9STRA</name>
<reference evidence="2 3" key="1">
    <citation type="submission" date="2024-10" db="EMBL/GenBank/DDBJ databases">
        <title>Updated reference genomes for cyclostephanoid diatoms.</title>
        <authorList>
            <person name="Roberts W.R."/>
            <person name="Alverson A.J."/>
        </authorList>
    </citation>
    <scope>NUCLEOTIDE SEQUENCE [LARGE SCALE GENOMIC DNA]</scope>
    <source>
        <strain evidence="2 3">AJA010-31</strain>
    </source>
</reference>
<dbReference type="Proteomes" id="UP001530400">
    <property type="component" value="Unassembled WGS sequence"/>
</dbReference>
<dbReference type="PROSITE" id="PS50195">
    <property type="entry name" value="PX"/>
    <property type="match status" value="1"/>
</dbReference>
<dbReference type="Gene3D" id="3.30.1520.10">
    <property type="entry name" value="Phox-like domain"/>
    <property type="match status" value="1"/>
</dbReference>
<evidence type="ECO:0000259" key="1">
    <source>
        <dbReference type="PROSITE" id="PS50195"/>
    </source>
</evidence>
<feature type="domain" description="PX" evidence="1">
    <location>
        <begin position="35"/>
        <end position="147"/>
    </location>
</feature>
<gene>
    <name evidence="2" type="ORF">ACHAWO_009844</name>
</gene>
<organism evidence="2 3">
    <name type="scientific">Cyclotella atomus</name>
    <dbReference type="NCBI Taxonomy" id="382360"/>
    <lineage>
        <taxon>Eukaryota</taxon>
        <taxon>Sar</taxon>
        <taxon>Stramenopiles</taxon>
        <taxon>Ochrophyta</taxon>
        <taxon>Bacillariophyta</taxon>
        <taxon>Coscinodiscophyceae</taxon>
        <taxon>Thalassiosirophycidae</taxon>
        <taxon>Stephanodiscales</taxon>
        <taxon>Stephanodiscaceae</taxon>
        <taxon>Cyclotella</taxon>
    </lineage>
</organism>
<dbReference type="Pfam" id="PF00787">
    <property type="entry name" value="PX"/>
    <property type="match status" value="1"/>
</dbReference>
<dbReference type="InterPro" id="IPR001683">
    <property type="entry name" value="PX_dom"/>
</dbReference>
<dbReference type="SUPFAM" id="SSF64268">
    <property type="entry name" value="PX domain"/>
    <property type="match status" value="1"/>
</dbReference>